<dbReference type="PROSITE" id="PS01031">
    <property type="entry name" value="SHSP"/>
    <property type="match status" value="1"/>
</dbReference>
<accession>A0A813NFK7</accession>
<dbReference type="OrthoDB" id="10060792at2759"/>
<evidence type="ECO:0000256" key="2">
    <source>
        <dbReference type="RuleBase" id="RU003616"/>
    </source>
</evidence>
<dbReference type="GO" id="GO:0009408">
    <property type="term" value="P:response to heat"/>
    <property type="evidence" value="ECO:0007669"/>
    <property type="project" value="TreeGrafter"/>
</dbReference>
<dbReference type="GO" id="GO:0042026">
    <property type="term" value="P:protein refolding"/>
    <property type="evidence" value="ECO:0007669"/>
    <property type="project" value="TreeGrafter"/>
</dbReference>
<comment type="caution">
    <text evidence="5">The sequence shown here is derived from an EMBL/GenBank/DDBJ whole genome shotgun (WGS) entry which is preliminary data.</text>
</comment>
<dbReference type="InterPro" id="IPR002068">
    <property type="entry name" value="A-crystallin/Hsp20_dom"/>
</dbReference>
<proteinExistence type="inferred from homology"/>
<keyword evidence="8" id="KW-1185">Reference proteome</keyword>
<dbReference type="GO" id="GO:0005737">
    <property type="term" value="C:cytoplasm"/>
    <property type="evidence" value="ECO:0007669"/>
    <property type="project" value="TreeGrafter"/>
</dbReference>
<dbReference type="Pfam" id="PF00011">
    <property type="entry name" value="HSP20"/>
    <property type="match status" value="2"/>
</dbReference>
<dbReference type="InterPro" id="IPR001436">
    <property type="entry name" value="Alpha-crystallin/sHSP_animal"/>
</dbReference>
<sequence>MSSTTIIPVIYSKKTHPHRQQQSNDTYSVVDHGNGKKTINYRFNLQDYRPEDISVELDDSTLRIKAIRPHGDSYHSEFVREFNLGTAVDTRLVRNVYDSDGYLNLEIVVSPRYIQQDYYSGGQTPIQYYQQQDGNLSSPSVLTFDLKGYRPENVLVRVNQQGLLKISATHVDNTYGNRINREYFRPYQLPSSMNYDLIRAKMNNDDRILRIELPATTTTSAYDYYGRPYGARRPYIGGPGALCFCNIL</sequence>
<organism evidence="5 8">
    <name type="scientific">Didymodactylos carnosus</name>
    <dbReference type="NCBI Taxonomy" id="1234261"/>
    <lineage>
        <taxon>Eukaryota</taxon>
        <taxon>Metazoa</taxon>
        <taxon>Spiralia</taxon>
        <taxon>Gnathifera</taxon>
        <taxon>Rotifera</taxon>
        <taxon>Eurotatoria</taxon>
        <taxon>Bdelloidea</taxon>
        <taxon>Philodinida</taxon>
        <taxon>Philodinidae</taxon>
        <taxon>Didymodactylos</taxon>
    </lineage>
</organism>
<evidence type="ECO:0000313" key="7">
    <source>
        <dbReference type="EMBL" id="CAF3516043.1"/>
    </source>
</evidence>
<dbReference type="CDD" id="cd00298">
    <property type="entry name" value="ACD_sHsps_p23-like"/>
    <property type="match status" value="1"/>
</dbReference>
<dbReference type="GO" id="GO:0005634">
    <property type="term" value="C:nucleus"/>
    <property type="evidence" value="ECO:0007669"/>
    <property type="project" value="TreeGrafter"/>
</dbReference>
<evidence type="ECO:0000313" key="8">
    <source>
        <dbReference type="Proteomes" id="UP000663829"/>
    </source>
</evidence>
<dbReference type="EMBL" id="CAJOBA010000023">
    <property type="protein sequence ID" value="CAF3495542.1"/>
    <property type="molecule type" value="Genomic_DNA"/>
</dbReference>
<gene>
    <name evidence="5" type="ORF">GPM918_LOCUS93</name>
    <name evidence="4" type="ORF">OVA965_LOCUS217</name>
    <name evidence="7" type="ORF">SRO942_LOCUS94</name>
    <name evidence="6" type="ORF">TMI583_LOCUS217</name>
</gene>
<dbReference type="EMBL" id="CAJOBC010000007">
    <property type="protein sequence ID" value="CAF3516043.1"/>
    <property type="molecule type" value="Genomic_DNA"/>
</dbReference>
<dbReference type="SUPFAM" id="SSF49764">
    <property type="entry name" value="HSP20-like chaperones"/>
    <property type="match status" value="2"/>
</dbReference>
<reference evidence="5" key="1">
    <citation type="submission" date="2021-02" db="EMBL/GenBank/DDBJ databases">
        <authorList>
            <person name="Nowell W R."/>
        </authorList>
    </citation>
    <scope>NUCLEOTIDE SEQUENCE</scope>
</reference>
<evidence type="ECO:0000259" key="3">
    <source>
        <dbReference type="PROSITE" id="PS01031"/>
    </source>
</evidence>
<evidence type="ECO:0000256" key="1">
    <source>
        <dbReference type="PROSITE-ProRule" id="PRU00285"/>
    </source>
</evidence>
<evidence type="ECO:0000313" key="5">
    <source>
        <dbReference type="EMBL" id="CAF0737988.1"/>
    </source>
</evidence>
<dbReference type="EMBL" id="CAJNOK010000023">
    <property type="protein sequence ID" value="CAF0723337.1"/>
    <property type="molecule type" value="Genomic_DNA"/>
</dbReference>
<dbReference type="AlphaFoldDB" id="A0A813NFK7"/>
<dbReference type="Proteomes" id="UP000681722">
    <property type="component" value="Unassembled WGS sequence"/>
</dbReference>
<dbReference type="Proteomes" id="UP000677228">
    <property type="component" value="Unassembled WGS sequence"/>
</dbReference>
<evidence type="ECO:0000313" key="4">
    <source>
        <dbReference type="EMBL" id="CAF0723337.1"/>
    </source>
</evidence>
<dbReference type="EMBL" id="CAJNOQ010000007">
    <property type="protein sequence ID" value="CAF0737988.1"/>
    <property type="molecule type" value="Genomic_DNA"/>
</dbReference>
<dbReference type="InterPro" id="IPR008978">
    <property type="entry name" value="HSP20-like_chaperone"/>
</dbReference>
<dbReference type="GO" id="GO:0051082">
    <property type="term" value="F:unfolded protein binding"/>
    <property type="evidence" value="ECO:0007669"/>
    <property type="project" value="TreeGrafter"/>
</dbReference>
<comment type="similarity">
    <text evidence="1 2">Belongs to the small heat shock protein (HSP20) family.</text>
</comment>
<dbReference type="PANTHER" id="PTHR45640">
    <property type="entry name" value="HEAT SHOCK PROTEIN HSP-12.2-RELATED"/>
    <property type="match status" value="1"/>
</dbReference>
<dbReference type="Proteomes" id="UP000682733">
    <property type="component" value="Unassembled WGS sequence"/>
</dbReference>
<name>A0A813NFK7_9BILA</name>
<evidence type="ECO:0000313" key="6">
    <source>
        <dbReference type="EMBL" id="CAF3495542.1"/>
    </source>
</evidence>
<dbReference type="Gene3D" id="2.60.40.790">
    <property type="match status" value="2"/>
</dbReference>
<dbReference type="Proteomes" id="UP000663829">
    <property type="component" value="Unassembled WGS sequence"/>
</dbReference>
<protein>
    <recommendedName>
        <fullName evidence="3">SHSP domain-containing protein</fullName>
    </recommendedName>
</protein>
<feature type="domain" description="SHSP" evidence="3">
    <location>
        <begin position="117"/>
        <end position="232"/>
    </location>
</feature>
<dbReference type="PANTHER" id="PTHR45640:SF26">
    <property type="entry name" value="RE23625P"/>
    <property type="match status" value="1"/>
</dbReference>